<sequence length="453" mass="51147">MIFYGFLNLKATFLFYNLYWTWYRNLRELDLRESDVDDLSGHWLSHFPDSYTSLVSLNIACLGSEVSYSALERLVARCSNLKTLRLNRSVPLEKLPSLLRRAPQLEEFGTGAYSTEIRPDVFSSLADAFSACKNLKGLSGFWDLVPAYLPAMYSVCSRITSLNLSYTTVQSPDLIKLISQCHSLQCLWVLDYIEDTGLEVLARSCKDLKELRVFPSDPYNAEENVALTERGLVSVSEGCPKLQSVLYFCRRMSNAALISIAKNRPNFICFRLCIIEPRAPDYLTFEPLDSGFGAIVEHCKELRRLSLSGLLTDRVFEYIGTHAKKLEMLSVAFAGDSDLGLHHVLSGCDSLRKLEIRDCPFGDKALLANAAKLETMRSLWMSSCSVSFGACKLLGQQMPRLNVEVIDERGPPDSRPENSPVEKLYVYRTVAGPRFDMPSFVWTMDEEAVLRFS</sequence>
<dbReference type="GO" id="GO:0019005">
    <property type="term" value="C:SCF ubiquitin ligase complex"/>
    <property type="evidence" value="ECO:0007669"/>
    <property type="project" value="TreeGrafter"/>
</dbReference>
<keyword evidence="2" id="KW-1185">Reference proteome</keyword>
<dbReference type="SMART" id="SM00367">
    <property type="entry name" value="LRR_CC"/>
    <property type="match status" value="3"/>
</dbReference>
<evidence type="ECO:0000313" key="2">
    <source>
        <dbReference type="Proteomes" id="UP001161247"/>
    </source>
</evidence>
<dbReference type="SUPFAM" id="SSF52047">
    <property type="entry name" value="RNI-like"/>
    <property type="match status" value="1"/>
</dbReference>
<organism evidence="1 2">
    <name type="scientific">Oldenlandia corymbosa var. corymbosa</name>
    <dbReference type="NCBI Taxonomy" id="529605"/>
    <lineage>
        <taxon>Eukaryota</taxon>
        <taxon>Viridiplantae</taxon>
        <taxon>Streptophyta</taxon>
        <taxon>Embryophyta</taxon>
        <taxon>Tracheophyta</taxon>
        <taxon>Spermatophyta</taxon>
        <taxon>Magnoliopsida</taxon>
        <taxon>eudicotyledons</taxon>
        <taxon>Gunneridae</taxon>
        <taxon>Pentapetalae</taxon>
        <taxon>asterids</taxon>
        <taxon>lamiids</taxon>
        <taxon>Gentianales</taxon>
        <taxon>Rubiaceae</taxon>
        <taxon>Rubioideae</taxon>
        <taxon>Spermacoceae</taxon>
        <taxon>Hedyotis-Oldenlandia complex</taxon>
        <taxon>Oldenlandia</taxon>
    </lineage>
</organism>
<dbReference type="EMBL" id="OX459122">
    <property type="protein sequence ID" value="CAI9108026.1"/>
    <property type="molecule type" value="Genomic_DNA"/>
</dbReference>
<dbReference type="Gene3D" id="3.80.10.10">
    <property type="entry name" value="Ribonuclease Inhibitor"/>
    <property type="match status" value="1"/>
</dbReference>
<reference evidence="1" key="1">
    <citation type="submission" date="2023-03" db="EMBL/GenBank/DDBJ databases">
        <authorList>
            <person name="Julca I."/>
        </authorList>
    </citation>
    <scope>NUCLEOTIDE SEQUENCE</scope>
</reference>
<evidence type="ECO:0000313" key="1">
    <source>
        <dbReference type="EMBL" id="CAI9108026.1"/>
    </source>
</evidence>
<dbReference type="Proteomes" id="UP001161247">
    <property type="component" value="Chromosome 5"/>
</dbReference>
<accession>A0AAV1DJH8</accession>
<dbReference type="PANTHER" id="PTHR16134:SF66">
    <property type="entry name" value="PROTEIN TRANSPORT INHIBITOR RESPONSE 1"/>
    <property type="match status" value="1"/>
</dbReference>
<dbReference type="PANTHER" id="PTHR16134">
    <property type="entry name" value="F-BOX/TPR REPEAT PROTEIN POF3"/>
    <property type="match status" value="1"/>
</dbReference>
<dbReference type="InterPro" id="IPR006553">
    <property type="entry name" value="Leu-rich_rpt_Cys-con_subtyp"/>
</dbReference>
<name>A0AAV1DJH8_OLDCO</name>
<dbReference type="GO" id="GO:0031146">
    <property type="term" value="P:SCF-dependent proteasomal ubiquitin-dependent protein catabolic process"/>
    <property type="evidence" value="ECO:0007669"/>
    <property type="project" value="TreeGrafter"/>
</dbReference>
<dbReference type="AlphaFoldDB" id="A0AAV1DJH8"/>
<gene>
    <name evidence="1" type="ORF">OLC1_LOCUS16191</name>
</gene>
<dbReference type="InterPro" id="IPR032675">
    <property type="entry name" value="LRR_dom_sf"/>
</dbReference>
<protein>
    <submittedName>
        <fullName evidence="1">OLC1v1007535C1</fullName>
    </submittedName>
</protein>
<proteinExistence type="predicted"/>